<evidence type="ECO:0000256" key="7">
    <source>
        <dbReference type="ARBA" id="ARBA00022842"/>
    </source>
</evidence>
<dbReference type="Pfam" id="PF02424">
    <property type="entry name" value="ApbE"/>
    <property type="match status" value="1"/>
</dbReference>
<reference evidence="12" key="1">
    <citation type="journal article" date="2014" name="Int. J. Syst. Evol. Microbiol.">
        <title>Complete genome sequence of Corynebacterium casei LMG S-19264T (=DSM 44701T), isolated from a smear-ripened cheese.</title>
        <authorList>
            <consortium name="US DOE Joint Genome Institute (JGI-PGF)"/>
            <person name="Walter F."/>
            <person name="Albersmeier A."/>
            <person name="Kalinowski J."/>
            <person name="Ruckert C."/>
        </authorList>
    </citation>
    <scope>NUCLEOTIDE SEQUENCE</scope>
    <source>
        <strain evidence="12">CGMCC 1.15519</strain>
    </source>
</reference>
<dbReference type="GO" id="GO:0016740">
    <property type="term" value="F:transferase activity"/>
    <property type="evidence" value="ECO:0007669"/>
    <property type="project" value="UniProtKB-UniRule"/>
</dbReference>
<feature type="binding site" evidence="11">
    <location>
        <position position="280"/>
    </location>
    <ligand>
        <name>Mg(2+)</name>
        <dbReference type="ChEBI" id="CHEBI:18420"/>
    </ligand>
</feature>
<reference evidence="12" key="2">
    <citation type="submission" date="2020-09" db="EMBL/GenBank/DDBJ databases">
        <authorList>
            <person name="Sun Q."/>
            <person name="Zhou Y."/>
        </authorList>
    </citation>
    <scope>NUCLEOTIDE SEQUENCE</scope>
    <source>
        <strain evidence="12">CGMCC 1.15519</strain>
    </source>
</reference>
<dbReference type="Proteomes" id="UP000635071">
    <property type="component" value="Unassembled WGS sequence"/>
</dbReference>
<name>A0A916ZLY9_9SPHN</name>
<dbReference type="PANTHER" id="PTHR30040:SF2">
    <property type="entry name" value="FAD:PROTEIN FMN TRANSFERASE"/>
    <property type="match status" value="1"/>
</dbReference>
<evidence type="ECO:0000256" key="6">
    <source>
        <dbReference type="ARBA" id="ARBA00022827"/>
    </source>
</evidence>
<comment type="cofactor">
    <cofactor evidence="11">
        <name>Mg(2+)</name>
        <dbReference type="ChEBI" id="CHEBI:18420"/>
    </cofactor>
    <cofactor evidence="11">
        <name>Mn(2+)</name>
        <dbReference type="ChEBI" id="CHEBI:29035"/>
    </cofactor>
    <text evidence="11">Magnesium. Can also use manganese.</text>
</comment>
<keyword evidence="13" id="KW-1185">Reference proteome</keyword>
<comment type="catalytic activity">
    <reaction evidence="9 10">
        <text>L-threonyl-[protein] + FAD = FMN-L-threonyl-[protein] + AMP + H(+)</text>
        <dbReference type="Rhea" id="RHEA:36847"/>
        <dbReference type="Rhea" id="RHEA-COMP:11060"/>
        <dbReference type="Rhea" id="RHEA-COMP:11061"/>
        <dbReference type="ChEBI" id="CHEBI:15378"/>
        <dbReference type="ChEBI" id="CHEBI:30013"/>
        <dbReference type="ChEBI" id="CHEBI:57692"/>
        <dbReference type="ChEBI" id="CHEBI:74257"/>
        <dbReference type="ChEBI" id="CHEBI:456215"/>
        <dbReference type="EC" id="2.7.1.180"/>
    </reaction>
</comment>
<dbReference type="InterPro" id="IPR024932">
    <property type="entry name" value="ApbE"/>
</dbReference>
<evidence type="ECO:0000313" key="13">
    <source>
        <dbReference type="Proteomes" id="UP000635071"/>
    </source>
</evidence>
<accession>A0A916ZLY9</accession>
<comment type="similarity">
    <text evidence="10">Belongs to the ApbE family.</text>
</comment>
<keyword evidence="7 10" id="KW-0460">Magnesium</keyword>
<evidence type="ECO:0000256" key="10">
    <source>
        <dbReference type="PIRNR" id="PIRNR006268"/>
    </source>
</evidence>
<dbReference type="PIRSF" id="PIRSF006268">
    <property type="entry name" value="ApbE"/>
    <property type="match status" value="1"/>
</dbReference>
<organism evidence="12 13">
    <name type="scientific">Sandarakinorhabdus glacialis</name>
    <dbReference type="NCBI Taxonomy" id="1614636"/>
    <lineage>
        <taxon>Bacteria</taxon>
        <taxon>Pseudomonadati</taxon>
        <taxon>Pseudomonadota</taxon>
        <taxon>Alphaproteobacteria</taxon>
        <taxon>Sphingomonadales</taxon>
        <taxon>Sphingosinicellaceae</taxon>
        <taxon>Sandarakinorhabdus</taxon>
    </lineage>
</organism>
<dbReference type="Gene3D" id="3.10.520.10">
    <property type="entry name" value="ApbE-like domains"/>
    <property type="match status" value="1"/>
</dbReference>
<gene>
    <name evidence="12" type="ORF">GCM10011529_06590</name>
</gene>
<evidence type="ECO:0000256" key="4">
    <source>
        <dbReference type="ARBA" id="ARBA00022679"/>
    </source>
</evidence>
<evidence type="ECO:0000256" key="3">
    <source>
        <dbReference type="ARBA" id="ARBA00022630"/>
    </source>
</evidence>
<dbReference type="EMBL" id="BMJM01000002">
    <property type="protein sequence ID" value="GGE02813.1"/>
    <property type="molecule type" value="Genomic_DNA"/>
</dbReference>
<keyword evidence="3 10" id="KW-0285">Flavoprotein</keyword>
<evidence type="ECO:0000256" key="9">
    <source>
        <dbReference type="ARBA" id="ARBA00048540"/>
    </source>
</evidence>
<proteinExistence type="inferred from homology"/>
<feature type="binding site" evidence="11">
    <location>
        <position position="284"/>
    </location>
    <ligand>
        <name>Mg(2+)</name>
        <dbReference type="ChEBI" id="CHEBI:18420"/>
    </ligand>
</feature>
<evidence type="ECO:0000256" key="5">
    <source>
        <dbReference type="ARBA" id="ARBA00022723"/>
    </source>
</evidence>
<evidence type="ECO:0000256" key="2">
    <source>
        <dbReference type="ARBA" id="ARBA00016337"/>
    </source>
</evidence>
<dbReference type="PANTHER" id="PTHR30040">
    <property type="entry name" value="THIAMINE BIOSYNTHESIS LIPOPROTEIN APBE"/>
    <property type="match status" value="1"/>
</dbReference>
<evidence type="ECO:0000313" key="12">
    <source>
        <dbReference type="EMBL" id="GGE02813.1"/>
    </source>
</evidence>
<evidence type="ECO:0000256" key="11">
    <source>
        <dbReference type="PIRSR" id="PIRSR006268-2"/>
    </source>
</evidence>
<dbReference type="SUPFAM" id="SSF143631">
    <property type="entry name" value="ApbE-like"/>
    <property type="match status" value="1"/>
</dbReference>
<sequence>MPVRVAIPVLLSPGALRPRGQGDEIIVMTGRTMGTTWTVRAVLPARAPAPTDAAAVQRRIEAVLAGVVAEMSNWEPGSDISRFNREPTWTWHTLPVGFMAVLRAGLDIAARSGGAFDPAIGNIVDHWGFGPEGQAGSGAIVADAWQSIEIDGERARRTADVALDFSGIAKGHGVDAVAAALTAQGIADFLIEVGGELRGEGLKSDGQPWWVDLEGVPGLAVPPTRVALFGLSIATSGDYRRFRMRSGRRDSHSIDPRTGTPIRNGVASVSVLHPSAMLADAWATALTVLGQGEGMALATRENLAAVMVTRTPDGATEAQSPAFTAMLG</sequence>
<dbReference type="GO" id="GO:0046872">
    <property type="term" value="F:metal ion binding"/>
    <property type="evidence" value="ECO:0007669"/>
    <property type="project" value="UniProtKB-UniRule"/>
</dbReference>
<dbReference type="EC" id="2.7.1.180" evidence="1 10"/>
<dbReference type="AlphaFoldDB" id="A0A916ZLY9"/>
<evidence type="ECO:0000256" key="1">
    <source>
        <dbReference type="ARBA" id="ARBA00011955"/>
    </source>
</evidence>
<keyword evidence="5 10" id="KW-0479">Metal-binding</keyword>
<keyword evidence="4 10" id="KW-0808">Transferase</keyword>
<keyword evidence="6 10" id="KW-0274">FAD</keyword>
<feature type="binding site" evidence="11">
    <location>
        <position position="167"/>
    </location>
    <ligand>
        <name>Mg(2+)</name>
        <dbReference type="ChEBI" id="CHEBI:18420"/>
    </ligand>
</feature>
<dbReference type="InterPro" id="IPR003374">
    <property type="entry name" value="ApbE-like_sf"/>
</dbReference>
<protein>
    <recommendedName>
        <fullName evidence="2 10">FAD:protein FMN transferase</fullName>
        <ecNumber evidence="1 10">2.7.1.180</ecNumber>
    </recommendedName>
    <alternativeName>
        <fullName evidence="8 10">Flavin transferase</fullName>
    </alternativeName>
</protein>
<evidence type="ECO:0000256" key="8">
    <source>
        <dbReference type="ARBA" id="ARBA00031306"/>
    </source>
</evidence>
<comment type="caution">
    <text evidence="12">The sequence shown here is derived from an EMBL/GenBank/DDBJ whole genome shotgun (WGS) entry which is preliminary data.</text>
</comment>